<evidence type="ECO:0000313" key="4">
    <source>
        <dbReference type="Proteomes" id="UP001055102"/>
    </source>
</evidence>
<evidence type="ECO:0000313" key="3">
    <source>
        <dbReference type="EMBL" id="GJE04937.1"/>
    </source>
</evidence>
<gene>
    <name evidence="3" type="ORF">AOPFMNJM_0229</name>
</gene>
<organism evidence="3 4">
    <name type="scientific">Methylobacterium jeotgali</name>
    <dbReference type="NCBI Taxonomy" id="381630"/>
    <lineage>
        <taxon>Bacteria</taxon>
        <taxon>Pseudomonadati</taxon>
        <taxon>Pseudomonadota</taxon>
        <taxon>Alphaproteobacteria</taxon>
        <taxon>Hyphomicrobiales</taxon>
        <taxon>Methylobacteriaceae</taxon>
        <taxon>Methylobacterium</taxon>
    </lineage>
</organism>
<name>A0ABQ4SNZ5_9HYPH</name>
<protein>
    <recommendedName>
        <fullName evidence="5">Chemotaxis protein CheA</fullName>
    </recommendedName>
</protein>
<feature type="region of interest" description="Disordered" evidence="1">
    <location>
        <begin position="71"/>
        <end position="90"/>
    </location>
</feature>
<evidence type="ECO:0008006" key="5">
    <source>
        <dbReference type="Google" id="ProtNLM"/>
    </source>
</evidence>
<dbReference type="EMBL" id="BPQR01000003">
    <property type="protein sequence ID" value="GJE04937.1"/>
    <property type="molecule type" value="Genomic_DNA"/>
</dbReference>
<evidence type="ECO:0000256" key="1">
    <source>
        <dbReference type="SAM" id="MobiDB-lite"/>
    </source>
</evidence>
<dbReference type="RefSeq" id="WP_238273664.1">
    <property type="nucleotide sequence ID" value="NZ_BPQR01000003.1"/>
</dbReference>
<evidence type="ECO:0000256" key="2">
    <source>
        <dbReference type="SAM" id="Phobius"/>
    </source>
</evidence>
<keyword evidence="2" id="KW-0472">Membrane</keyword>
<keyword evidence="2" id="KW-0812">Transmembrane</keyword>
<feature type="region of interest" description="Disordered" evidence="1">
    <location>
        <begin position="176"/>
        <end position="241"/>
    </location>
</feature>
<reference evidence="3" key="1">
    <citation type="journal article" date="2021" name="Front. Microbiol.">
        <title>Comprehensive Comparative Genomics and Phenotyping of Methylobacterium Species.</title>
        <authorList>
            <person name="Alessa O."/>
            <person name="Ogura Y."/>
            <person name="Fujitani Y."/>
            <person name="Takami H."/>
            <person name="Hayashi T."/>
            <person name="Sahin N."/>
            <person name="Tani A."/>
        </authorList>
    </citation>
    <scope>NUCLEOTIDE SEQUENCE</scope>
    <source>
        <strain evidence="3">LMG 23639</strain>
    </source>
</reference>
<dbReference type="Proteomes" id="UP001055102">
    <property type="component" value="Unassembled WGS sequence"/>
</dbReference>
<feature type="compositionally biased region" description="Low complexity" evidence="1">
    <location>
        <begin position="210"/>
        <end position="231"/>
    </location>
</feature>
<sequence>MTGEAATPFPRTARRRRAIPYGRIAAGLGIAAAAGGAFAGANALLAGFAGPPPRPVIVTTRAAEWPDLRDGVPALAPRPEAPKTAAVMPAAPAPSPLPAVGPASLRAALDPAPDAKAAPLPASRPAATARPLPPIEPVSLVSAVREAAPILPTRAAAIIRPTETVRAREAATAAFAALPPENEAEAAPAKTLPKPAPKPVASRPEPKPAAKPAKVAQQPAPAPRAAVAAAEPESDDTEVLGVKIPSLAATGRKIRDVFTGPDTTGTATP</sequence>
<feature type="transmembrane region" description="Helical" evidence="2">
    <location>
        <begin position="24"/>
        <end position="49"/>
    </location>
</feature>
<comment type="caution">
    <text evidence="3">The sequence shown here is derived from an EMBL/GenBank/DDBJ whole genome shotgun (WGS) entry which is preliminary data.</text>
</comment>
<feature type="region of interest" description="Disordered" evidence="1">
    <location>
        <begin position="250"/>
        <end position="269"/>
    </location>
</feature>
<feature type="compositionally biased region" description="Low complexity" evidence="1">
    <location>
        <begin position="176"/>
        <end position="203"/>
    </location>
</feature>
<reference evidence="3" key="2">
    <citation type="submission" date="2021-08" db="EMBL/GenBank/DDBJ databases">
        <authorList>
            <person name="Tani A."/>
            <person name="Ola A."/>
            <person name="Ogura Y."/>
            <person name="Katsura K."/>
            <person name="Hayashi T."/>
        </authorList>
    </citation>
    <scope>NUCLEOTIDE SEQUENCE</scope>
    <source>
        <strain evidence="3">LMG 23639</strain>
    </source>
</reference>
<keyword evidence="4" id="KW-1185">Reference proteome</keyword>
<accession>A0ABQ4SNZ5</accession>
<proteinExistence type="predicted"/>
<keyword evidence="2" id="KW-1133">Transmembrane helix</keyword>